<dbReference type="AlphaFoldDB" id="A0A2A7MEG9"/>
<reference evidence="9 11" key="2">
    <citation type="submission" date="2018-06" db="EMBL/GenBank/DDBJ databases">
        <authorList>
            <consortium name="IHU Genomes"/>
        </authorList>
    </citation>
    <scope>NUCLEOTIDE SEQUENCE [LARGE SCALE GENOMIC DNA]</scope>
    <source>
        <strain evidence="9 11">NEC25</strain>
    </source>
</reference>
<evidence type="ECO:0000313" key="7">
    <source>
        <dbReference type="EMBL" id="CAI3651820.1"/>
    </source>
</evidence>
<dbReference type="CDD" id="cd01392">
    <property type="entry name" value="HTH_LacI"/>
    <property type="match status" value="1"/>
</dbReference>
<feature type="domain" description="HTH cro/C1-type" evidence="5">
    <location>
        <begin position="2"/>
        <end position="26"/>
    </location>
</feature>
<dbReference type="InterPro" id="IPR001387">
    <property type="entry name" value="Cro/C1-type_HTH"/>
</dbReference>
<dbReference type="CDD" id="cd01542">
    <property type="entry name" value="PBP1_TreR-like"/>
    <property type="match status" value="1"/>
</dbReference>
<evidence type="ECO:0000313" key="10">
    <source>
        <dbReference type="Proteomes" id="UP000220840"/>
    </source>
</evidence>
<keyword evidence="3" id="KW-0804">Transcription</keyword>
<dbReference type="OrthoDB" id="3180992at2"/>
<dbReference type="Pfam" id="PF00356">
    <property type="entry name" value="LacI"/>
    <property type="match status" value="1"/>
</dbReference>
<dbReference type="PROSITE" id="PS00356">
    <property type="entry name" value="HTH_LACI_1"/>
    <property type="match status" value="1"/>
</dbReference>
<dbReference type="EMBL" id="PDCJ01000001">
    <property type="protein sequence ID" value="PEG30252.1"/>
    <property type="molecule type" value="Genomic_DNA"/>
</dbReference>
<dbReference type="EMBL" id="CAKJVE010000004">
    <property type="protein sequence ID" value="CAG9709809.1"/>
    <property type="molecule type" value="Genomic_DNA"/>
</dbReference>
<evidence type="ECO:0000313" key="9">
    <source>
        <dbReference type="EMBL" id="VCT83606.1"/>
    </source>
</evidence>
<evidence type="ECO:0000313" key="11">
    <source>
        <dbReference type="Proteomes" id="UP000431451"/>
    </source>
</evidence>
<dbReference type="EMBL" id="UWJD01000001">
    <property type="protein sequence ID" value="VCT83606.1"/>
    <property type="molecule type" value="Genomic_DNA"/>
</dbReference>
<dbReference type="EMBL" id="CAMTCP010000252">
    <property type="protein sequence ID" value="CAI3651820.1"/>
    <property type="molecule type" value="Genomic_DNA"/>
</dbReference>
<accession>A0A2A7MEG9</accession>
<evidence type="ECO:0000256" key="2">
    <source>
        <dbReference type="ARBA" id="ARBA00023125"/>
    </source>
</evidence>
<dbReference type="Proteomes" id="UP000789738">
    <property type="component" value="Unassembled WGS sequence"/>
</dbReference>
<dbReference type="Proteomes" id="UP001189143">
    <property type="component" value="Unassembled WGS sequence"/>
</dbReference>
<evidence type="ECO:0000256" key="1">
    <source>
        <dbReference type="ARBA" id="ARBA00023015"/>
    </source>
</evidence>
<reference evidence="6" key="3">
    <citation type="submission" date="2021-10" db="EMBL/GenBank/DDBJ databases">
        <authorList>
            <person name="Mesa V."/>
        </authorList>
    </citation>
    <scope>NUCLEOTIDE SEQUENCE</scope>
    <source>
        <strain evidence="6">CC3_PB</strain>
    </source>
</reference>
<dbReference type="Pfam" id="PF00532">
    <property type="entry name" value="Peripla_BP_1"/>
    <property type="match status" value="1"/>
</dbReference>
<keyword evidence="10" id="KW-1185">Reference proteome</keyword>
<evidence type="ECO:0000259" key="4">
    <source>
        <dbReference type="PROSITE" id="PS50932"/>
    </source>
</evidence>
<dbReference type="PANTHER" id="PTHR30146:SF154">
    <property type="entry name" value="TRANSCRIPTION REGULATOR, MEMBER OF GALR FAMILY"/>
    <property type="match status" value="1"/>
</dbReference>
<dbReference type="STRING" id="137838.GCA_001458595_01543"/>
<organism evidence="8 10">
    <name type="scientific">Clostridium neonatale</name>
    <dbReference type="NCBI Taxonomy" id="137838"/>
    <lineage>
        <taxon>Bacteria</taxon>
        <taxon>Bacillati</taxon>
        <taxon>Bacillota</taxon>
        <taxon>Clostridia</taxon>
        <taxon>Eubacteriales</taxon>
        <taxon>Clostridiaceae</taxon>
        <taxon>Clostridium</taxon>
    </lineage>
</organism>
<dbReference type="InterPro" id="IPR010982">
    <property type="entry name" value="Lambda_DNA-bd_dom_sf"/>
</dbReference>
<dbReference type="PRINTS" id="PR00036">
    <property type="entry name" value="HTHLACI"/>
</dbReference>
<dbReference type="SUPFAM" id="SSF53822">
    <property type="entry name" value="Periplasmic binding protein-like I"/>
    <property type="match status" value="1"/>
</dbReference>
<dbReference type="Gene3D" id="1.10.260.40">
    <property type="entry name" value="lambda repressor-like DNA-binding domains"/>
    <property type="match status" value="1"/>
</dbReference>
<evidence type="ECO:0000313" key="6">
    <source>
        <dbReference type="EMBL" id="CAG9709809.1"/>
    </source>
</evidence>
<dbReference type="Proteomes" id="UP000431451">
    <property type="component" value="Unassembled WGS sequence"/>
</dbReference>
<gene>
    <name evidence="9" type="primary">ccpA_4</name>
    <name evidence="6" type="synonym">scrR</name>
    <name evidence="7" type="ORF">CNEO2_530039</name>
    <name evidence="6" type="ORF">CNEO_44425</name>
    <name evidence="9" type="ORF">CNEONATNEC25_01203</name>
    <name evidence="8" type="ORF">CQ394_00535</name>
</gene>
<dbReference type="PROSITE" id="PS50932">
    <property type="entry name" value="HTH_LACI_2"/>
    <property type="match status" value="1"/>
</dbReference>
<dbReference type="SUPFAM" id="SSF47413">
    <property type="entry name" value="lambda repressor-like DNA-binding domains"/>
    <property type="match status" value="1"/>
</dbReference>
<name>A0A2A7MEG9_9CLOT</name>
<reference evidence="8 10" key="1">
    <citation type="submission" date="2017-10" db="EMBL/GenBank/DDBJ databases">
        <title>Effective Description of Clostridium neonatale sp. nov. linked to necrotizing enterocolitis in neonates and a clarification of species assignable to the genus Clostridium (Prazmowski 1880) emend. Lawson and Rainey 2016.</title>
        <authorList>
            <person name="Bernard K."/>
            <person name="Burdz T."/>
            <person name="Wiebe D."/>
            <person name="Balcewich B."/>
            <person name="Alfa M."/>
            <person name="Bernier A.-M."/>
        </authorList>
    </citation>
    <scope>NUCLEOTIDE SEQUENCE [LARGE SCALE GENOMIC DNA]</scope>
    <source>
        <strain evidence="8 10">LCDC99A005</strain>
    </source>
</reference>
<keyword evidence="2" id="KW-0238">DNA-binding</keyword>
<dbReference type="GO" id="GO:0000976">
    <property type="term" value="F:transcription cis-regulatory region binding"/>
    <property type="evidence" value="ECO:0007669"/>
    <property type="project" value="TreeGrafter"/>
</dbReference>
<evidence type="ECO:0000313" key="8">
    <source>
        <dbReference type="EMBL" id="PEG30252.1"/>
    </source>
</evidence>
<dbReference type="PANTHER" id="PTHR30146">
    <property type="entry name" value="LACI-RELATED TRANSCRIPTIONAL REPRESSOR"/>
    <property type="match status" value="1"/>
</dbReference>
<dbReference type="Gene3D" id="3.40.50.2300">
    <property type="match status" value="2"/>
</dbReference>
<dbReference type="Proteomes" id="UP000220840">
    <property type="component" value="Unassembled WGS sequence"/>
</dbReference>
<dbReference type="GO" id="GO:0003700">
    <property type="term" value="F:DNA-binding transcription factor activity"/>
    <property type="evidence" value="ECO:0007669"/>
    <property type="project" value="TreeGrafter"/>
</dbReference>
<evidence type="ECO:0000256" key="3">
    <source>
        <dbReference type="ARBA" id="ARBA00023163"/>
    </source>
</evidence>
<dbReference type="InterPro" id="IPR001761">
    <property type="entry name" value="Peripla_BP/Lac1_sug-bd_dom"/>
</dbReference>
<dbReference type="InterPro" id="IPR000843">
    <property type="entry name" value="HTH_LacI"/>
</dbReference>
<dbReference type="InterPro" id="IPR028082">
    <property type="entry name" value="Peripla_BP_I"/>
</dbReference>
<protein>
    <submittedName>
        <fullName evidence="9">Catabolite control protein A</fullName>
    </submittedName>
    <submittedName>
        <fullName evidence="6 8">Transcriptional regulator</fullName>
    </submittedName>
</protein>
<keyword evidence="1" id="KW-0805">Transcription regulation</keyword>
<sequence>MITINDIAKMANVSKSTVSRYLNGKNIKPLAKERIEQAIKETGYKPNSFAQSLKAHQTNLIGIVVSKLDSYAVTQSLQGIDNELKKSGYQTLITNTYQDINNEIQGLYTFEKQKVAGIIIFGTIITSSHIKAFSQISCPIVMISQKSEHVHCVYHDDYGAGTQIGNYIAALNHKKVLYFGANEDDVAIGIKRKKGVTDALTKAGVCFECITTTLMIEDACATALKVLPTTKATYIVCATDQIAVGVMKAIRILNKDIPKDFSISGFGGDEIGDAIHPTLTTVKYHYIEAGRQTAKQLKKILKNREVDKMLCLENDLLIRNSTNSL</sequence>
<reference evidence="7" key="4">
    <citation type="submission" date="2022-10" db="EMBL/GenBank/DDBJ databases">
        <authorList>
            <person name="Aires J."/>
            <person name="Mesa V."/>
        </authorList>
    </citation>
    <scope>NUCLEOTIDE SEQUENCE</scope>
    <source>
        <strain evidence="7">Clostridium neonatale JD116</strain>
    </source>
</reference>
<dbReference type="PROSITE" id="PS50943">
    <property type="entry name" value="HTH_CROC1"/>
    <property type="match status" value="1"/>
</dbReference>
<dbReference type="SMART" id="SM00354">
    <property type="entry name" value="HTH_LACI"/>
    <property type="match status" value="1"/>
</dbReference>
<evidence type="ECO:0000259" key="5">
    <source>
        <dbReference type="PROSITE" id="PS50943"/>
    </source>
</evidence>
<feature type="domain" description="HTH lacI-type" evidence="4">
    <location>
        <begin position="2"/>
        <end position="55"/>
    </location>
</feature>
<proteinExistence type="predicted"/>